<dbReference type="PROSITE" id="PS50294">
    <property type="entry name" value="WD_REPEATS_REGION"/>
    <property type="match status" value="1"/>
</dbReference>
<dbReference type="PANTHER" id="PTHR44111:SF1">
    <property type="entry name" value="ELONGATOR COMPLEX PROTEIN 2"/>
    <property type="match status" value="1"/>
</dbReference>
<dbReference type="AlphaFoldDB" id="H2Y854"/>
<dbReference type="Ensembl" id="ENSCSAVT00000001522.1">
    <property type="protein sequence ID" value="ENSCSAVP00000001502.1"/>
    <property type="gene ID" value="ENSCSAVG00000000856.1"/>
</dbReference>
<reference evidence="12" key="3">
    <citation type="submission" date="2025-09" db="UniProtKB">
        <authorList>
            <consortium name="Ensembl"/>
        </authorList>
    </citation>
    <scope>IDENTIFICATION</scope>
</reference>
<dbReference type="PROSITE" id="PS50082">
    <property type="entry name" value="WD_REPEATS_2"/>
    <property type="match status" value="6"/>
</dbReference>
<dbReference type="eggNOG" id="KOG1063">
    <property type="taxonomic scope" value="Eukaryota"/>
</dbReference>
<dbReference type="Proteomes" id="UP000007875">
    <property type="component" value="Unassembled WGS sequence"/>
</dbReference>
<dbReference type="InterPro" id="IPR019775">
    <property type="entry name" value="WD40_repeat_CS"/>
</dbReference>
<dbReference type="FunFam" id="2.130.10.10:FF:000400">
    <property type="entry name" value="Elongator acetyltransferase complex subunit 2"/>
    <property type="match status" value="1"/>
</dbReference>
<reference evidence="13" key="1">
    <citation type="submission" date="2003-08" db="EMBL/GenBank/DDBJ databases">
        <authorList>
            <person name="Birren B."/>
            <person name="Nusbaum C."/>
            <person name="Abebe A."/>
            <person name="Abouelleil A."/>
            <person name="Adekoya E."/>
            <person name="Ait-zahra M."/>
            <person name="Allen N."/>
            <person name="Allen T."/>
            <person name="An P."/>
            <person name="Anderson M."/>
            <person name="Anderson S."/>
            <person name="Arachchi H."/>
            <person name="Armbruster J."/>
            <person name="Bachantsang P."/>
            <person name="Baldwin J."/>
            <person name="Barry A."/>
            <person name="Bayul T."/>
            <person name="Blitshsteyn B."/>
            <person name="Bloom T."/>
            <person name="Blye J."/>
            <person name="Boguslavskiy L."/>
            <person name="Borowsky M."/>
            <person name="Boukhgalter B."/>
            <person name="Brunache A."/>
            <person name="Butler J."/>
            <person name="Calixte N."/>
            <person name="Calvo S."/>
            <person name="Camarata J."/>
            <person name="Campo K."/>
            <person name="Chang J."/>
            <person name="Cheshatsang Y."/>
            <person name="Citroen M."/>
            <person name="Collymore A."/>
            <person name="Considine T."/>
            <person name="Cook A."/>
            <person name="Cooke P."/>
            <person name="Corum B."/>
            <person name="Cuomo C."/>
            <person name="David R."/>
            <person name="Dawoe T."/>
            <person name="Degray S."/>
            <person name="Dodge S."/>
            <person name="Dooley K."/>
            <person name="Dorje P."/>
            <person name="Dorjee K."/>
            <person name="Dorris L."/>
            <person name="Duffey N."/>
            <person name="Dupes A."/>
            <person name="Elkins T."/>
            <person name="Engels R."/>
            <person name="Erickson J."/>
            <person name="Farina A."/>
            <person name="Faro S."/>
            <person name="Ferreira P."/>
            <person name="Fischer H."/>
            <person name="Fitzgerald M."/>
            <person name="Foley K."/>
            <person name="Gage D."/>
            <person name="Galagan J."/>
            <person name="Gearin G."/>
            <person name="Gnerre S."/>
            <person name="Gnirke A."/>
            <person name="Goyette A."/>
            <person name="Graham J."/>
            <person name="Grandbois E."/>
            <person name="Gyaltsen K."/>
            <person name="Hafez N."/>
            <person name="Hagopian D."/>
            <person name="Hagos B."/>
            <person name="Hall J."/>
            <person name="Hatcher B."/>
            <person name="Heller A."/>
            <person name="Higgins H."/>
            <person name="Honan T."/>
            <person name="Horn A."/>
            <person name="Houde N."/>
            <person name="Hughes L."/>
            <person name="Hulme W."/>
            <person name="Husby E."/>
            <person name="Iliev I."/>
            <person name="Jaffe D."/>
            <person name="Jones C."/>
            <person name="Kamal M."/>
            <person name="Kamat A."/>
            <person name="Kamvysselis M."/>
            <person name="Karlsson E."/>
            <person name="Kells C."/>
            <person name="Kieu A."/>
            <person name="Kisner P."/>
            <person name="Kodira C."/>
            <person name="Kulbokas E."/>
            <person name="Labutti K."/>
            <person name="Lama D."/>
            <person name="Landers T."/>
            <person name="Leger J."/>
            <person name="Levine S."/>
            <person name="Lewis D."/>
            <person name="Lewis T."/>
            <person name="Lindblad-toh K."/>
            <person name="Liu X."/>
            <person name="Lokyitsang T."/>
            <person name="Lokyitsang Y."/>
            <person name="Lucien O."/>
            <person name="Lui A."/>
            <person name="Ma L.J."/>
            <person name="Mabbitt R."/>
            <person name="Macdonald J."/>
            <person name="Maclean C."/>
            <person name="Major J."/>
            <person name="Manning J."/>
            <person name="Marabella R."/>
            <person name="Maru K."/>
            <person name="Matthews C."/>
            <person name="Mauceli E."/>
            <person name="Mccarthy M."/>
            <person name="Mcdonough S."/>
            <person name="Mcghee T."/>
            <person name="Meldrim J."/>
            <person name="Meneus L."/>
            <person name="Mesirov J."/>
            <person name="Mihalev A."/>
            <person name="Mihova T."/>
            <person name="Mikkelsen T."/>
            <person name="Mlenga V."/>
            <person name="Moru K."/>
            <person name="Mozes J."/>
            <person name="Mulrain L."/>
            <person name="Munson G."/>
            <person name="Naylor J."/>
            <person name="Newes C."/>
            <person name="Nguyen C."/>
            <person name="Nguyen N."/>
            <person name="Nguyen T."/>
            <person name="Nicol R."/>
            <person name="Nielsen C."/>
            <person name="Nizzari M."/>
            <person name="Norbu C."/>
            <person name="Norbu N."/>
            <person name="O'donnell P."/>
            <person name="Okoawo O."/>
            <person name="O'leary S."/>
            <person name="Omotosho B."/>
            <person name="O'neill K."/>
            <person name="Osman S."/>
            <person name="Parker S."/>
            <person name="Perrin D."/>
            <person name="Phunkhang P."/>
            <person name="Piqani B."/>
            <person name="Purcell S."/>
            <person name="Rachupka T."/>
            <person name="Ramasamy U."/>
            <person name="Rameau R."/>
            <person name="Ray V."/>
            <person name="Raymond C."/>
            <person name="Retta R."/>
            <person name="Richardson S."/>
            <person name="Rise C."/>
            <person name="Rodriguez J."/>
            <person name="Rogers J."/>
            <person name="Rogov P."/>
            <person name="Rutman M."/>
            <person name="Schupbach R."/>
            <person name="Seaman C."/>
            <person name="Settipalli S."/>
            <person name="Sharpe T."/>
            <person name="Sheridan J."/>
            <person name="Sherpa N."/>
            <person name="Shi J."/>
            <person name="Smirnov S."/>
            <person name="Smith C."/>
            <person name="Sougnez C."/>
            <person name="Spencer B."/>
            <person name="Stalker J."/>
            <person name="Stange-thomann N."/>
            <person name="Stavropoulos S."/>
            <person name="Stetson K."/>
            <person name="Stone C."/>
            <person name="Stone S."/>
            <person name="Stubbs M."/>
            <person name="Talamas J."/>
            <person name="Tchuinga P."/>
            <person name="Tenzing P."/>
            <person name="Tesfaye S."/>
            <person name="Theodore J."/>
            <person name="Thoulutsang Y."/>
            <person name="Topham K."/>
            <person name="Towey S."/>
            <person name="Tsamla T."/>
            <person name="Tsomo N."/>
            <person name="Vallee D."/>
            <person name="Vassiliev H."/>
            <person name="Venkataraman V."/>
            <person name="Vinson J."/>
            <person name="Vo A."/>
            <person name="Wade C."/>
            <person name="Wang S."/>
            <person name="Wangchuk T."/>
            <person name="Wangdi T."/>
            <person name="Whittaker C."/>
            <person name="Wilkinson J."/>
            <person name="Wu Y."/>
            <person name="Wyman D."/>
            <person name="Yadav S."/>
            <person name="Yang S."/>
            <person name="Yang X."/>
            <person name="Yeager S."/>
            <person name="Yee E."/>
            <person name="Young G."/>
            <person name="Zainoun J."/>
            <person name="Zembeck L."/>
            <person name="Zimmer A."/>
            <person name="Zody M."/>
            <person name="Lander E."/>
        </authorList>
    </citation>
    <scope>NUCLEOTIDE SEQUENCE [LARGE SCALE GENOMIC DNA]</scope>
</reference>
<dbReference type="UniPathway" id="UPA00988"/>
<dbReference type="GeneTree" id="ENSGT00390000000916"/>
<sequence length="754" mass="84055">KMDCRVKLEHTALCCNKSPNCLDYGPYDIISFGSSNSVVIYEPVKLTGGKPIQFGHKTVLLAASSGSRKLSDGEFSKTSKFLLSGSADNTIAVWKIGIKNGTFDQNAEIVTELNGHSGTITSMDGLVLNNRYLIVSTGADSLVKIWYHCNDIPFLALACDDFKIRIYTLEQGIRKEDEILFKLQLQLAGHEDWVRDVDFMNTCNGLVLASSGQDGFIRLWDITETKNSQKQDFDELEIKRQIFEVNQTVYSVRIEAVLAGHENWVYSVNWFKGVDNTSKLLSSSIDKTVVIWEFDSDSGIWIDKVRVGEVGGNTLGFYGAQCNNNGDQIVAHSFSGALHSWALRESGNWTPQVVITGHSSPVLDISWEPGSGRYLLSTGDDQTTRVFSKWISSCENPDFESWHEIARPQIHGYDITCISMMQSLKFVSGADEKVLRIFEAPKNFLENLKTITGHDLTPEACNQPEGATVPALGLSNKAVLSGSKSEEIKDRSEQYIENMFIPAVLTTPPPETHLLQNTLWPEASKLYGHVYEIFCVACSPDGLLIASAAKSAQTQHAAIIIWCGKTYQLLHTLHGHSLTVTQMEFSPDGKFLLSVSRDRTWILHKIENSTFSIHAKSDKKTCHSRIIWSCSWSHDTNFFITASRDKKIMIWKNETNSVDKVCAEICKEAVTAVAFSPQILSNKYIIAYGLESGIIKLAEFSNSEFQNIFQFNINMSHCLAVKRLKWNPLNSKLTLASCALDNQVKIFKVSLGGL</sequence>
<protein>
    <recommendedName>
        <fullName evidence="5">Elongator complex protein 2</fullName>
    </recommendedName>
</protein>
<feature type="repeat" description="WD" evidence="11">
    <location>
        <begin position="258"/>
        <end position="302"/>
    </location>
</feature>
<keyword evidence="7 11" id="KW-0853">WD repeat</keyword>
<dbReference type="FunCoup" id="H2Y854">
    <property type="interactions" value="435"/>
</dbReference>
<evidence type="ECO:0000256" key="8">
    <source>
        <dbReference type="ARBA" id="ARBA00022694"/>
    </source>
</evidence>
<dbReference type="InterPro" id="IPR037289">
    <property type="entry name" value="Elp2"/>
</dbReference>
<comment type="subcellular location">
    <subcellularLocation>
        <location evidence="2">Cytoplasm</location>
    </subcellularLocation>
    <subcellularLocation>
        <location evidence="1">Nucleus</location>
    </subcellularLocation>
</comment>
<reference evidence="12" key="2">
    <citation type="submission" date="2025-08" db="UniProtKB">
        <authorList>
            <consortium name="Ensembl"/>
        </authorList>
    </citation>
    <scope>IDENTIFICATION</scope>
</reference>
<organism evidence="12 13">
    <name type="scientific">Ciona savignyi</name>
    <name type="common">Pacific transparent sea squirt</name>
    <dbReference type="NCBI Taxonomy" id="51511"/>
    <lineage>
        <taxon>Eukaryota</taxon>
        <taxon>Metazoa</taxon>
        <taxon>Chordata</taxon>
        <taxon>Tunicata</taxon>
        <taxon>Ascidiacea</taxon>
        <taxon>Phlebobranchia</taxon>
        <taxon>Cionidae</taxon>
        <taxon>Ciona</taxon>
    </lineage>
</organism>
<evidence type="ECO:0000256" key="5">
    <source>
        <dbReference type="ARBA" id="ARBA00020267"/>
    </source>
</evidence>
<name>H2Y854_CIOSA</name>
<keyword evidence="8" id="KW-0819">tRNA processing</keyword>
<evidence type="ECO:0000256" key="1">
    <source>
        <dbReference type="ARBA" id="ARBA00004123"/>
    </source>
</evidence>
<accession>H2Y854</accession>
<feature type="repeat" description="WD" evidence="11">
    <location>
        <begin position="620"/>
        <end position="661"/>
    </location>
</feature>
<feature type="repeat" description="WD" evidence="11">
    <location>
        <begin position="573"/>
        <end position="600"/>
    </location>
</feature>
<dbReference type="Pfam" id="PF00400">
    <property type="entry name" value="WD40"/>
    <property type="match status" value="8"/>
</dbReference>
<feature type="repeat" description="WD" evidence="11">
    <location>
        <begin position="75"/>
        <end position="96"/>
    </location>
</feature>
<dbReference type="GO" id="GO:0002098">
    <property type="term" value="P:tRNA wobble uridine modification"/>
    <property type="evidence" value="ECO:0007669"/>
    <property type="project" value="InterPro"/>
</dbReference>
<dbReference type="HOGENOM" id="CLU_006430_1_0_1"/>
<dbReference type="Gene3D" id="2.130.10.10">
    <property type="entry name" value="YVTN repeat-like/Quinoprotein amine dehydrogenase"/>
    <property type="match status" value="5"/>
</dbReference>
<evidence type="ECO:0000256" key="10">
    <source>
        <dbReference type="ARBA" id="ARBA00023242"/>
    </source>
</evidence>
<dbReference type="STRING" id="51511.ENSCSAVP00000001502"/>
<dbReference type="InterPro" id="IPR015943">
    <property type="entry name" value="WD40/YVTN_repeat-like_dom_sf"/>
</dbReference>
<comment type="pathway">
    <text evidence="3">tRNA modification; 5-methoxycarbonylmethyl-2-thiouridine-tRNA biosynthesis.</text>
</comment>
<evidence type="ECO:0000313" key="12">
    <source>
        <dbReference type="Ensembl" id="ENSCSAVP00000001502.1"/>
    </source>
</evidence>
<keyword evidence="10" id="KW-0539">Nucleus</keyword>
<keyword evidence="9" id="KW-0677">Repeat</keyword>
<dbReference type="PROSITE" id="PS00678">
    <property type="entry name" value="WD_REPEATS_1"/>
    <property type="match status" value="2"/>
</dbReference>
<evidence type="ECO:0000256" key="2">
    <source>
        <dbReference type="ARBA" id="ARBA00004496"/>
    </source>
</evidence>
<evidence type="ECO:0000313" key="13">
    <source>
        <dbReference type="Proteomes" id="UP000007875"/>
    </source>
</evidence>
<dbReference type="InParanoid" id="H2Y854"/>
<dbReference type="GO" id="GO:0005634">
    <property type="term" value="C:nucleus"/>
    <property type="evidence" value="ECO:0007669"/>
    <property type="project" value="UniProtKB-SubCell"/>
</dbReference>
<keyword evidence="6" id="KW-0963">Cytoplasm</keyword>
<evidence type="ECO:0000256" key="3">
    <source>
        <dbReference type="ARBA" id="ARBA00005043"/>
    </source>
</evidence>
<evidence type="ECO:0000256" key="9">
    <source>
        <dbReference type="ARBA" id="ARBA00022737"/>
    </source>
</evidence>
<dbReference type="InterPro" id="IPR036322">
    <property type="entry name" value="WD40_repeat_dom_sf"/>
</dbReference>
<dbReference type="InterPro" id="IPR011047">
    <property type="entry name" value="Quinoprotein_ADH-like_sf"/>
</dbReference>
<dbReference type="SMART" id="SM00320">
    <property type="entry name" value="WD40"/>
    <property type="match status" value="10"/>
</dbReference>
<comment type="similarity">
    <text evidence="4">Belongs to the WD repeat ELP2 family.</text>
</comment>
<dbReference type="GO" id="GO:0033588">
    <property type="term" value="C:elongator holoenzyme complex"/>
    <property type="evidence" value="ECO:0007669"/>
    <property type="project" value="InterPro"/>
</dbReference>
<proteinExistence type="inferred from homology"/>
<evidence type="ECO:0000256" key="11">
    <source>
        <dbReference type="PROSITE-ProRule" id="PRU00221"/>
    </source>
</evidence>
<feature type="repeat" description="WD" evidence="11">
    <location>
        <begin position="355"/>
        <end position="388"/>
    </location>
</feature>
<evidence type="ECO:0000256" key="4">
    <source>
        <dbReference type="ARBA" id="ARBA00005881"/>
    </source>
</evidence>
<dbReference type="GO" id="GO:0005737">
    <property type="term" value="C:cytoplasm"/>
    <property type="evidence" value="ECO:0007669"/>
    <property type="project" value="UniProtKB-SubCell"/>
</dbReference>
<evidence type="ECO:0000256" key="6">
    <source>
        <dbReference type="ARBA" id="ARBA00022490"/>
    </source>
</evidence>
<dbReference type="PANTHER" id="PTHR44111">
    <property type="entry name" value="ELONGATOR COMPLEX PROTEIN 2"/>
    <property type="match status" value="1"/>
</dbReference>
<feature type="repeat" description="WD" evidence="11">
    <location>
        <begin position="187"/>
        <end position="230"/>
    </location>
</feature>
<keyword evidence="13" id="KW-1185">Reference proteome</keyword>
<dbReference type="PRINTS" id="PR00320">
    <property type="entry name" value="GPROTEINBRPT"/>
</dbReference>
<dbReference type="OMA" id="ENFRHIS"/>
<dbReference type="InterPro" id="IPR020472">
    <property type="entry name" value="WD40_PAC1"/>
</dbReference>
<dbReference type="SUPFAM" id="SSF50998">
    <property type="entry name" value="Quinoprotein alcohol dehydrogenase-like"/>
    <property type="match status" value="2"/>
</dbReference>
<dbReference type="SUPFAM" id="SSF50978">
    <property type="entry name" value="WD40 repeat-like"/>
    <property type="match status" value="1"/>
</dbReference>
<evidence type="ECO:0000256" key="7">
    <source>
        <dbReference type="ARBA" id="ARBA00022574"/>
    </source>
</evidence>
<dbReference type="InterPro" id="IPR001680">
    <property type="entry name" value="WD40_rpt"/>
</dbReference>